<sequence>MDEYLWFVTSFYQLSGIDLGQYKRPQMERRLTNIRNRRGYEHFSNYFAALQQNKSLMDELLDKMTINVSEFFRNPDRWAQVRKLLVERGVKHPLRAWSAACATGEEPYSLAILLEEAGLQYDEIMATDIDLRVLESAKKGIFEKRSVANLSDTVLNSYFTVSDSKYIIRPSLKKHVAFSQHNLLSDAYPNTLDIIVCRNVLIYFTKDAKQMILGKFSTSLRPGGLLFVGSTEQLMGFMVPSLKLVAPFIYEKQA</sequence>
<comment type="caution">
    <text evidence="7">The sequence shown here is derived from an EMBL/GenBank/DDBJ whole genome shotgun (WGS) entry which is preliminary data.</text>
</comment>
<protein>
    <recommendedName>
        <fullName evidence="2">protein-glutamate O-methyltransferase</fullName>
        <ecNumber evidence="2">2.1.1.80</ecNumber>
    </recommendedName>
</protein>
<organism evidence="7 8">
    <name type="scientific">Alicyclobacillus fodiniaquatilis</name>
    <dbReference type="NCBI Taxonomy" id="1661150"/>
    <lineage>
        <taxon>Bacteria</taxon>
        <taxon>Bacillati</taxon>
        <taxon>Bacillota</taxon>
        <taxon>Bacilli</taxon>
        <taxon>Bacillales</taxon>
        <taxon>Alicyclobacillaceae</taxon>
        <taxon>Alicyclobacillus</taxon>
    </lineage>
</organism>
<dbReference type="InterPro" id="IPR050903">
    <property type="entry name" value="Bact_Chemotaxis_MeTrfase"/>
</dbReference>
<dbReference type="SMART" id="SM00138">
    <property type="entry name" value="MeTrc"/>
    <property type="match status" value="1"/>
</dbReference>
<accession>A0ABW4JMR9</accession>
<dbReference type="PRINTS" id="PR00996">
    <property type="entry name" value="CHERMTFRASE"/>
</dbReference>
<dbReference type="Pfam" id="PF03705">
    <property type="entry name" value="CheR_N"/>
    <property type="match status" value="1"/>
</dbReference>
<keyword evidence="8" id="KW-1185">Reference proteome</keyword>
<dbReference type="InterPro" id="IPR022641">
    <property type="entry name" value="CheR_N"/>
</dbReference>
<dbReference type="Proteomes" id="UP001597079">
    <property type="component" value="Unassembled WGS sequence"/>
</dbReference>
<dbReference type="SUPFAM" id="SSF53335">
    <property type="entry name" value="S-adenosyl-L-methionine-dependent methyltransferases"/>
    <property type="match status" value="1"/>
</dbReference>
<keyword evidence="4" id="KW-0808">Transferase</keyword>
<evidence type="ECO:0000256" key="5">
    <source>
        <dbReference type="ARBA" id="ARBA00022691"/>
    </source>
</evidence>
<evidence type="ECO:0000313" key="7">
    <source>
        <dbReference type="EMBL" id="MFD1677115.1"/>
    </source>
</evidence>
<dbReference type="EMBL" id="JBHUCX010000085">
    <property type="protein sequence ID" value="MFD1677115.1"/>
    <property type="molecule type" value="Genomic_DNA"/>
</dbReference>
<dbReference type="GO" id="GO:0008168">
    <property type="term" value="F:methyltransferase activity"/>
    <property type="evidence" value="ECO:0007669"/>
    <property type="project" value="UniProtKB-KW"/>
</dbReference>
<dbReference type="RefSeq" id="WP_377945030.1">
    <property type="nucleotide sequence ID" value="NZ_JBHUCX010000085.1"/>
</dbReference>
<evidence type="ECO:0000259" key="6">
    <source>
        <dbReference type="PROSITE" id="PS50123"/>
    </source>
</evidence>
<dbReference type="Pfam" id="PF01739">
    <property type="entry name" value="CheR"/>
    <property type="match status" value="1"/>
</dbReference>
<proteinExistence type="predicted"/>
<dbReference type="InterPro" id="IPR029063">
    <property type="entry name" value="SAM-dependent_MTases_sf"/>
</dbReference>
<evidence type="ECO:0000256" key="2">
    <source>
        <dbReference type="ARBA" id="ARBA00012534"/>
    </source>
</evidence>
<reference evidence="8" key="1">
    <citation type="journal article" date="2019" name="Int. J. Syst. Evol. Microbiol.">
        <title>The Global Catalogue of Microorganisms (GCM) 10K type strain sequencing project: providing services to taxonomists for standard genome sequencing and annotation.</title>
        <authorList>
            <consortium name="The Broad Institute Genomics Platform"/>
            <consortium name="The Broad Institute Genome Sequencing Center for Infectious Disease"/>
            <person name="Wu L."/>
            <person name="Ma J."/>
        </authorList>
    </citation>
    <scope>NUCLEOTIDE SEQUENCE [LARGE SCALE GENOMIC DNA]</scope>
    <source>
        <strain evidence="8">CGMCC 1.12286</strain>
    </source>
</reference>
<keyword evidence="3 7" id="KW-0489">Methyltransferase</keyword>
<dbReference type="GO" id="GO:0032259">
    <property type="term" value="P:methylation"/>
    <property type="evidence" value="ECO:0007669"/>
    <property type="project" value="UniProtKB-KW"/>
</dbReference>
<dbReference type="PROSITE" id="PS50123">
    <property type="entry name" value="CHER"/>
    <property type="match status" value="1"/>
</dbReference>
<feature type="domain" description="CheR-type methyltransferase" evidence="6">
    <location>
        <begin position="1"/>
        <end position="254"/>
    </location>
</feature>
<dbReference type="PANTHER" id="PTHR24422">
    <property type="entry name" value="CHEMOTAXIS PROTEIN METHYLTRANSFERASE"/>
    <property type="match status" value="1"/>
</dbReference>
<name>A0ABW4JMR9_9BACL</name>
<evidence type="ECO:0000256" key="3">
    <source>
        <dbReference type="ARBA" id="ARBA00022603"/>
    </source>
</evidence>
<dbReference type="PANTHER" id="PTHR24422:SF19">
    <property type="entry name" value="CHEMOTAXIS PROTEIN METHYLTRANSFERASE"/>
    <property type="match status" value="1"/>
</dbReference>
<dbReference type="EC" id="2.1.1.80" evidence="2"/>
<keyword evidence="5" id="KW-0949">S-adenosyl-L-methionine</keyword>
<evidence type="ECO:0000256" key="1">
    <source>
        <dbReference type="ARBA" id="ARBA00001541"/>
    </source>
</evidence>
<comment type="catalytic activity">
    <reaction evidence="1">
        <text>L-glutamyl-[protein] + S-adenosyl-L-methionine = [protein]-L-glutamate 5-O-methyl ester + S-adenosyl-L-homocysteine</text>
        <dbReference type="Rhea" id="RHEA:24452"/>
        <dbReference type="Rhea" id="RHEA-COMP:10208"/>
        <dbReference type="Rhea" id="RHEA-COMP:10311"/>
        <dbReference type="ChEBI" id="CHEBI:29973"/>
        <dbReference type="ChEBI" id="CHEBI:57856"/>
        <dbReference type="ChEBI" id="CHEBI:59789"/>
        <dbReference type="ChEBI" id="CHEBI:82795"/>
        <dbReference type="EC" id="2.1.1.80"/>
    </reaction>
</comment>
<evidence type="ECO:0000313" key="8">
    <source>
        <dbReference type="Proteomes" id="UP001597079"/>
    </source>
</evidence>
<dbReference type="Gene3D" id="1.10.155.10">
    <property type="entry name" value="Chemotaxis receptor methyltransferase CheR, N-terminal domain"/>
    <property type="match status" value="1"/>
</dbReference>
<dbReference type="InterPro" id="IPR022642">
    <property type="entry name" value="CheR_C"/>
</dbReference>
<dbReference type="InterPro" id="IPR000780">
    <property type="entry name" value="CheR_MeTrfase"/>
</dbReference>
<dbReference type="SUPFAM" id="SSF47757">
    <property type="entry name" value="Chemotaxis receptor methyltransferase CheR, N-terminal domain"/>
    <property type="match status" value="1"/>
</dbReference>
<dbReference type="Gene3D" id="3.40.50.150">
    <property type="entry name" value="Vaccinia Virus protein VP39"/>
    <property type="match status" value="1"/>
</dbReference>
<evidence type="ECO:0000256" key="4">
    <source>
        <dbReference type="ARBA" id="ARBA00022679"/>
    </source>
</evidence>
<gene>
    <name evidence="7" type="ORF">ACFSB2_20780</name>
</gene>
<dbReference type="InterPro" id="IPR036804">
    <property type="entry name" value="CheR_N_sf"/>
</dbReference>